<dbReference type="InterPro" id="IPR050668">
    <property type="entry name" value="Cytochrome_b5"/>
</dbReference>
<dbReference type="InterPro" id="IPR018506">
    <property type="entry name" value="Cyt_B5_heme-BS"/>
</dbReference>
<dbReference type="PRINTS" id="PR00363">
    <property type="entry name" value="CYTOCHROMEB5"/>
</dbReference>
<name>A0A0G4HCT5_9ALVE</name>
<accession>A0A0G4HCT5</accession>
<dbReference type="GO" id="GO:0020037">
    <property type="term" value="F:heme binding"/>
    <property type="evidence" value="ECO:0007669"/>
    <property type="project" value="UniProtKB-UniRule"/>
</dbReference>
<dbReference type="PROSITE" id="PS00191">
    <property type="entry name" value="CYTOCHROME_B5_1"/>
    <property type="match status" value="1"/>
</dbReference>
<dbReference type="GO" id="GO:0016020">
    <property type="term" value="C:membrane"/>
    <property type="evidence" value="ECO:0007669"/>
    <property type="project" value="UniProtKB-SubCell"/>
</dbReference>
<evidence type="ECO:0000256" key="3">
    <source>
        <dbReference type="ARBA" id="ARBA00022692"/>
    </source>
</evidence>
<keyword evidence="4 8" id="KW-0479">Metal-binding</keyword>
<dbReference type="Gene3D" id="3.10.120.10">
    <property type="entry name" value="Cytochrome b5-like heme/steroid binding domain"/>
    <property type="match status" value="1"/>
</dbReference>
<dbReference type="EMBL" id="CDMZ01002321">
    <property type="protein sequence ID" value="CEM41848.1"/>
    <property type="molecule type" value="Genomic_DNA"/>
</dbReference>
<comment type="subcellular location">
    <subcellularLocation>
        <location evidence="1">Membrane</location>
    </subcellularLocation>
</comment>
<evidence type="ECO:0000256" key="8">
    <source>
        <dbReference type="RuleBase" id="RU362121"/>
    </source>
</evidence>
<organism evidence="10">
    <name type="scientific">Chromera velia CCMP2878</name>
    <dbReference type="NCBI Taxonomy" id="1169474"/>
    <lineage>
        <taxon>Eukaryota</taxon>
        <taxon>Sar</taxon>
        <taxon>Alveolata</taxon>
        <taxon>Colpodellida</taxon>
        <taxon>Chromeraceae</taxon>
        <taxon>Chromera</taxon>
    </lineage>
</organism>
<keyword evidence="5 8" id="KW-0408">Iron</keyword>
<keyword evidence="8" id="KW-1133">Transmembrane helix</keyword>
<dbReference type="VEuPathDB" id="CryptoDB:Cvel_26315"/>
<evidence type="ECO:0000256" key="1">
    <source>
        <dbReference type="ARBA" id="ARBA00004370"/>
    </source>
</evidence>
<dbReference type="SMART" id="SM01117">
    <property type="entry name" value="Cyt-b5"/>
    <property type="match status" value="1"/>
</dbReference>
<reference evidence="10" key="1">
    <citation type="submission" date="2014-11" db="EMBL/GenBank/DDBJ databases">
        <authorList>
            <person name="Otto D Thomas"/>
            <person name="Naeem Raeece"/>
        </authorList>
    </citation>
    <scope>NUCLEOTIDE SEQUENCE</scope>
</reference>
<evidence type="ECO:0000256" key="5">
    <source>
        <dbReference type="ARBA" id="ARBA00023004"/>
    </source>
</evidence>
<evidence type="ECO:0000259" key="9">
    <source>
        <dbReference type="PROSITE" id="PS50255"/>
    </source>
</evidence>
<proteinExistence type="inferred from homology"/>
<comment type="similarity">
    <text evidence="7 8">Belongs to the cytochrome b5 family.</text>
</comment>
<evidence type="ECO:0000256" key="7">
    <source>
        <dbReference type="ARBA" id="ARBA00038168"/>
    </source>
</evidence>
<dbReference type="PROSITE" id="PS50255">
    <property type="entry name" value="CYTOCHROME_B5_2"/>
    <property type="match status" value="1"/>
</dbReference>
<keyword evidence="6 8" id="KW-0472">Membrane</keyword>
<evidence type="ECO:0000256" key="4">
    <source>
        <dbReference type="ARBA" id="ARBA00022723"/>
    </source>
</evidence>
<feature type="domain" description="Cytochrome b5 heme-binding" evidence="9">
    <location>
        <begin position="10"/>
        <end position="86"/>
    </location>
</feature>
<protein>
    <recommendedName>
        <fullName evidence="9">Cytochrome b5 heme-binding domain-containing protein</fullName>
    </recommendedName>
</protein>
<keyword evidence="3 8" id="KW-0812">Transmembrane</keyword>
<keyword evidence="2 8" id="KW-0349">Heme</keyword>
<dbReference type="SUPFAM" id="SSF55856">
    <property type="entry name" value="Cytochrome b5-like heme/steroid binding domain"/>
    <property type="match status" value="1"/>
</dbReference>
<dbReference type="Pfam" id="PF00173">
    <property type="entry name" value="Cyt-b5"/>
    <property type="match status" value="1"/>
</dbReference>
<dbReference type="GO" id="GO:0046872">
    <property type="term" value="F:metal ion binding"/>
    <property type="evidence" value="ECO:0007669"/>
    <property type="project" value="UniProtKB-UniRule"/>
</dbReference>
<dbReference type="InterPro" id="IPR001199">
    <property type="entry name" value="Cyt_B5-like_heme/steroid-bd"/>
</dbReference>
<feature type="transmembrane region" description="Helical" evidence="8">
    <location>
        <begin position="113"/>
        <end position="133"/>
    </location>
</feature>
<dbReference type="InterPro" id="IPR036400">
    <property type="entry name" value="Cyt_B5-like_heme/steroid_sf"/>
</dbReference>
<evidence type="ECO:0000256" key="2">
    <source>
        <dbReference type="ARBA" id="ARBA00022617"/>
    </source>
</evidence>
<dbReference type="PANTHER" id="PTHR19359:SF14">
    <property type="entry name" value="CYTOCHROME B5 A"/>
    <property type="match status" value="1"/>
</dbReference>
<dbReference type="PANTHER" id="PTHR19359">
    <property type="entry name" value="CYTOCHROME B5"/>
    <property type="match status" value="1"/>
</dbReference>
<sequence>MATYAEQKKLRVITMDEMAKHNTEEDCWMAIHGVVYDLTKFLPDHPGGPEIVVGSAGKDATDEFEEIGHSDNSRVMAEEYEIGVLEGWEEKATGCVIPKEKQGQSSKQKGSGLAGMLPLIAVAAASAVAYYTLK</sequence>
<dbReference type="FunFam" id="3.10.120.10:FF:000002">
    <property type="entry name" value="Cytochrome b5 type B"/>
    <property type="match status" value="1"/>
</dbReference>
<evidence type="ECO:0000313" key="10">
    <source>
        <dbReference type="EMBL" id="CEM41848.1"/>
    </source>
</evidence>
<gene>
    <name evidence="10" type="ORF">Cvel_26315</name>
</gene>
<evidence type="ECO:0000256" key="6">
    <source>
        <dbReference type="ARBA" id="ARBA00023136"/>
    </source>
</evidence>
<dbReference type="PhylomeDB" id="A0A0G4HCT5"/>
<dbReference type="AlphaFoldDB" id="A0A0G4HCT5"/>